<keyword evidence="7" id="KW-0472">Membrane</keyword>
<evidence type="ECO:0000256" key="1">
    <source>
        <dbReference type="ARBA" id="ARBA00004150"/>
    </source>
</evidence>
<evidence type="ECO:0000256" key="9">
    <source>
        <dbReference type="SAM" id="MobiDB-lite"/>
    </source>
</evidence>
<dbReference type="Pfam" id="PF04100">
    <property type="entry name" value="Vps53_N"/>
    <property type="match status" value="2"/>
</dbReference>
<feature type="region of interest" description="Disordered" evidence="9">
    <location>
        <begin position="994"/>
        <end position="1057"/>
    </location>
</feature>
<feature type="coiled-coil region" evidence="8">
    <location>
        <begin position="58"/>
        <end position="117"/>
    </location>
</feature>
<reference evidence="12" key="1">
    <citation type="submission" date="2019-05" db="EMBL/GenBank/DDBJ databases">
        <title>Annotation for the trematode Paragonimus heterotremus.</title>
        <authorList>
            <person name="Choi Y.-J."/>
        </authorList>
    </citation>
    <scope>NUCLEOTIDE SEQUENCE</scope>
    <source>
        <strain evidence="12">LC</strain>
    </source>
</reference>
<feature type="compositionally biased region" description="Basic and acidic residues" evidence="9">
    <location>
        <begin position="1047"/>
        <end position="1057"/>
    </location>
</feature>
<evidence type="ECO:0000256" key="4">
    <source>
        <dbReference type="ARBA" id="ARBA00014103"/>
    </source>
</evidence>
<dbReference type="PANTHER" id="PTHR12820:SF0">
    <property type="entry name" value="VACUOLAR PROTEIN SORTING-ASSOCIATED PROTEIN 53 HOMOLOG"/>
    <property type="match status" value="1"/>
</dbReference>
<evidence type="ECO:0000259" key="11">
    <source>
        <dbReference type="Pfam" id="PF16854"/>
    </source>
</evidence>
<protein>
    <recommendedName>
        <fullName evidence="4">Vacuolar protein sorting-associated protein 53 homolog</fullName>
    </recommendedName>
</protein>
<feature type="region of interest" description="Disordered" evidence="9">
    <location>
        <begin position="670"/>
        <end position="689"/>
    </location>
</feature>
<dbReference type="Pfam" id="PF16854">
    <property type="entry name" value="VPS53_C"/>
    <property type="match status" value="1"/>
</dbReference>
<comment type="subcellular location">
    <subcellularLocation>
        <location evidence="2">Endosome membrane</location>
        <topology evidence="2">Peripheral membrane protein</topology>
    </subcellularLocation>
    <subcellularLocation>
        <location evidence="1">Golgi apparatus</location>
        <location evidence="1">trans-Golgi network membrane</location>
        <topology evidence="1">Peripheral membrane protein</topology>
    </subcellularLocation>
</comment>
<keyword evidence="6" id="KW-0333">Golgi apparatus</keyword>
<evidence type="ECO:0000256" key="8">
    <source>
        <dbReference type="SAM" id="Coils"/>
    </source>
</evidence>
<feature type="compositionally biased region" description="Polar residues" evidence="9">
    <location>
        <begin position="1025"/>
        <end position="1040"/>
    </location>
</feature>
<dbReference type="InterPro" id="IPR031745">
    <property type="entry name" value="Vps53_C"/>
</dbReference>
<keyword evidence="5" id="KW-0967">Endosome</keyword>
<comment type="similarity">
    <text evidence="3">Belongs to the VPS53 family.</text>
</comment>
<dbReference type="Proteomes" id="UP000748531">
    <property type="component" value="Unassembled WGS sequence"/>
</dbReference>
<comment type="caution">
    <text evidence="12">The sequence shown here is derived from an EMBL/GenBank/DDBJ whole genome shotgun (WGS) entry which is preliminary data.</text>
</comment>
<evidence type="ECO:0000256" key="3">
    <source>
        <dbReference type="ARBA" id="ARBA00008628"/>
    </source>
</evidence>
<feature type="domain" description="Vps53 N-terminal" evidence="10">
    <location>
        <begin position="219"/>
        <end position="502"/>
    </location>
</feature>
<dbReference type="GO" id="GO:0010008">
    <property type="term" value="C:endosome membrane"/>
    <property type="evidence" value="ECO:0007669"/>
    <property type="project" value="UniProtKB-SubCell"/>
</dbReference>
<evidence type="ECO:0000256" key="7">
    <source>
        <dbReference type="ARBA" id="ARBA00023136"/>
    </source>
</evidence>
<keyword evidence="13" id="KW-1185">Reference proteome</keyword>
<proteinExistence type="inferred from homology"/>
<evidence type="ECO:0000256" key="6">
    <source>
        <dbReference type="ARBA" id="ARBA00023034"/>
    </source>
</evidence>
<sequence length="1057" mass="117379">MSESAILKSGAKTEQFTSFDKEVEDVLSELNLKSDSLDSPDFDVVAYINEMFPTEQSLANIDEVISETEQKVHELELETREIIRGQWPSEDEGQEVVQEAMQMIKTLFSRIRDVQERATRSEEMVRDITKDIQQLDQAKRNLTVSITTLNNLILIVNALDRLNELLRIKPLGDETVNNDTVAPQPHNDSKNPFAEDETDTNVDKTSKSISDKMSLSMVSEVFDLLSQVQRLIQPMLAAYQSVPSVKGLARELDMIHSVLAERLMRELKVMLSGSRQVTENAPLVQSICRLIELLPETLKVKPNLLSWFISRQLAEYRELFDPTQTVAWIDKVDHRYAWLRSNLPPMERKLQTFFPSSWHVTEELVVEFCHITRIDLETVMNRRQAELTHNLVIFGLQRTLAFEFSLNKIYPNYALPDSHQCPVARPPKKSLNPFDDDENERDVEDSAGCTVSTENRTVANSEVDDSGWKKQAFDGLISSCFDTHFDLYLNHVEKALRDQLHNRLIGDFTVNKSSLTNRELSDVFKDGDLGDNNTASKEDFVTSFFGNFLGSPSPVTPPVSSGVGDSGENTLYSATDLFLLYKQIIKQTLQLNRGHGLLGLVRLLRQYLSEYTMWVLLAQIPGISIGKPGNPGSGNTGTGLFAPEMTAKMAAFGLSGLSALGIGRGQSLGSTTSDASKSQSRSNITATEQGSSIPVNQLFANLLREDQQVPRLTTDEVQKVCVVLVTAAFCLKTVEELEKRLKLEVRPPSWSTKISFASELDGFAACRSVCVHRLVSDLEAAAEPQLAAMARLPWNNLIQVGDQSVYVTEIVKHLRSQVPLIRDTLYTVRATFTQICIKFAGALITRFTVSLYRCKPVNTFGAEQLLLDTQSLKSALLQMPVFGAKFSQAPPRSFTNLVHEGMGRAERIIKAVMLPVGSAGSSQLVNSESVHSTASGFIMGPVDESAAQVFLTSYRQLLPDATSADLQKVLDMKGVKAGEQQLILDLFRTQCESSKPCNSHPDHGATGPKLQPESEASDTPACSAVLNSPRPSSCTDSVQPAPTGRIGHFEKLVKKRR</sequence>
<evidence type="ECO:0000313" key="12">
    <source>
        <dbReference type="EMBL" id="KAF5403740.1"/>
    </source>
</evidence>
<dbReference type="InterPro" id="IPR039766">
    <property type="entry name" value="Vps53"/>
</dbReference>
<dbReference type="InterPro" id="IPR007234">
    <property type="entry name" value="Vps53_N"/>
</dbReference>
<dbReference type="GO" id="GO:0000938">
    <property type="term" value="C:GARP complex"/>
    <property type="evidence" value="ECO:0007669"/>
    <property type="project" value="InterPro"/>
</dbReference>
<evidence type="ECO:0000259" key="10">
    <source>
        <dbReference type="Pfam" id="PF04100"/>
    </source>
</evidence>
<feature type="domain" description="Vps53 N-terminal" evidence="10">
    <location>
        <begin position="40"/>
        <end position="168"/>
    </location>
</feature>
<dbReference type="OrthoDB" id="10261632at2759"/>
<feature type="region of interest" description="Disordered" evidence="9">
    <location>
        <begin position="174"/>
        <end position="207"/>
    </location>
</feature>
<feature type="compositionally biased region" description="Acidic residues" evidence="9">
    <location>
        <begin position="434"/>
        <end position="445"/>
    </location>
</feature>
<dbReference type="AlphaFoldDB" id="A0A8J4SRZ0"/>
<organism evidence="12 13">
    <name type="scientific">Paragonimus heterotremus</name>
    <dbReference type="NCBI Taxonomy" id="100268"/>
    <lineage>
        <taxon>Eukaryota</taxon>
        <taxon>Metazoa</taxon>
        <taxon>Spiralia</taxon>
        <taxon>Lophotrochozoa</taxon>
        <taxon>Platyhelminthes</taxon>
        <taxon>Trematoda</taxon>
        <taxon>Digenea</taxon>
        <taxon>Plagiorchiida</taxon>
        <taxon>Troglotremata</taxon>
        <taxon>Troglotrematidae</taxon>
        <taxon>Paragonimus</taxon>
    </lineage>
</organism>
<evidence type="ECO:0000313" key="13">
    <source>
        <dbReference type="Proteomes" id="UP000748531"/>
    </source>
</evidence>
<dbReference type="GO" id="GO:0005829">
    <property type="term" value="C:cytosol"/>
    <property type="evidence" value="ECO:0007669"/>
    <property type="project" value="GOC"/>
</dbReference>
<accession>A0A8J4SRZ0</accession>
<evidence type="ECO:0000256" key="5">
    <source>
        <dbReference type="ARBA" id="ARBA00022753"/>
    </source>
</evidence>
<name>A0A8J4SRZ0_9TREM</name>
<dbReference type="GO" id="GO:0042147">
    <property type="term" value="P:retrograde transport, endosome to Golgi"/>
    <property type="evidence" value="ECO:0007669"/>
    <property type="project" value="InterPro"/>
</dbReference>
<feature type="region of interest" description="Disordered" evidence="9">
    <location>
        <begin position="425"/>
        <end position="449"/>
    </location>
</feature>
<feature type="domain" description="Vps53 C-terminal" evidence="11">
    <location>
        <begin position="863"/>
        <end position="919"/>
    </location>
</feature>
<keyword evidence="8" id="KW-0175">Coiled coil</keyword>
<dbReference type="PANTHER" id="PTHR12820">
    <property type="entry name" value="VACUOLAR SORTING PROTEIN 53"/>
    <property type="match status" value="1"/>
</dbReference>
<dbReference type="EMBL" id="LUCH01001067">
    <property type="protein sequence ID" value="KAF5403740.1"/>
    <property type="molecule type" value="Genomic_DNA"/>
</dbReference>
<gene>
    <name evidence="12" type="ORF">PHET_02486</name>
</gene>
<evidence type="ECO:0000256" key="2">
    <source>
        <dbReference type="ARBA" id="ARBA00004481"/>
    </source>
</evidence>